<dbReference type="GO" id="GO:0008270">
    <property type="term" value="F:zinc ion binding"/>
    <property type="evidence" value="ECO:0007669"/>
    <property type="project" value="UniProtKB-KW"/>
</dbReference>
<protein>
    <recommendedName>
        <fullName evidence="6">C2H2-type domain-containing protein</fullName>
    </recommendedName>
</protein>
<comment type="caution">
    <text evidence="7">The sequence shown here is derived from an EMBL/GenBank/DDBJ whole genome shotgun (WGS) entry which is preliminary data.</text>
</comment>
<evidence type="ECO:0000256" key="4">
    <source>
        <dbReference type="ARBA" id="ARBA00022833"/>
    </source>
</evidence>
<dbReference type="GO" id="GO:0005634">
    <property type="term" value="C:nucleus"/>
    <property type="evidence" value="ECO:0007669"/>
    <property type="project" value="TreeGrafter"/>
</dbReference>
<keyword evidence="4" id="KW-0862">Zinc</keyword>
<dbReference type="PROSITE" id="PS50157">
    <property type="entry name" value="ZINC_FINGER_C2H2_2"/>
    <property type="match status" value="5"/>
</dbReference>
<keyword evidence="8" id="KW-1185">Reference proteome</keyword>
<evidence type="ECO:0000259" key="6">
    <source>
        <dbReference type="PROSITE" id="PS50157"/>
    </source>
</evidence>
<evidence type="ECO:0000313" key="7">
    <source>
        <dbReference type="EMBL" id="KAK5647097.1"/>
    </source>
</evidence>
<reference evidence="7 8" key="1">
    <citation type="journal article" date="2024" name="Insects">
        <title>An Improved Chromosome-Level Genome Assembly of the Firefly Pyrocoelia pectoralis.</title>
        <authorList>
            <person name="Fu X."/>
            <person name="Meyer-Rochow V.B."/>
            <person name="Ballantyne L."/>
            <person name="Zhu X."/>
        </authorList>
    </citation>
    <scope>NUCLEOTIDE SEQUENCE [LARGE SCALE GENOMIC DNA]</scope>
    <source>
        <strain evidence="7">XCY_ONT2</strain>
    </source>
</reference>
<organism evidence="7 8">
    <name type="scientific">Pyrocoelia pectoralis</name>
    <dbReference type="NCBI Taxonomy" id="417401"/>
    <lineage>
        <taxon>Eukaryota</taxon>
        <taxon>Metazoa</taxon>
        <taxon>Ecdysozoa</taxon>
        <taxon>Arthropoda</taxon>
        <taxon>Hexapoda</taxon>
        <taxon>Insecta</taxon>
        <taxon>Pterygota</taxon>
        <taxon>Neoptera</taxon>
        <taxon>Endopterygota</taxon>
        <taxon>Coleoptera</taxon>
        <taxon>Polyphaga</taxon>
        <taxon>Elateriformia</taxon>
        <taxon>Elateroidea</taxon>
        <taxon>Lampyridae</taxon>
        <taxon>Lampyrinae</taxon>
        <taxon>Pyrocoelia</taxon>
    </lineage>
</organism>
<dbReference type="InterPro" id="IPR050688">
    <property type="entry name" value="Zinc_finger/UBP_domain"/>
</dbReference>
<dbReference type="PANTHER" id="PTHR24403:SF67">
    <property type="entry name" value="FI01116P-RELATED"/>
    <property type="match status" value="1"/>
</dbReference>
<dbReference type="SUPFAM" id="SSF57667">
    <property type="entry name" value="beta-beta-alpha zinc fingers"/>
    <property type="match status" value="4"/>
</dbReference>
<gene>
    <name evidence="7" type="ORF">RI129_005561</name>
</gene>
<dbReference type="PANTHER" id="PTHR24403">
    <property type="entry name" value="ZINC FINGER PROTEIN"/>
    <property type="match status" value="1"/>
</dbReference>
<feature type="domain" description="C2H2-type" evidence="6">
    <location>
        <begin position="225"/>
        <end position="252"/>
    </location>
</feature>
<evidence type="ECO:0000256" key="3">
    <source>
        <dbReference type="ARBA" id="ARBA00022771"/>
    </source>
</evidence>
<feature type="domain" description="C2H2-type" evidence="6">
    <location>
        <begin position="373"/>
        <end position="400"/>
    </location>
</feature>
<feature type="domain" description="C2H2-type" evidence="6">
    <location>
        <begin position="499"/>
        <end position="526"/>
    </location>
</feature>
<dbReference type="InterPro" id="IPR013087">
    <property type="entry name" value="Znf_C2H2_type"/>
</dbReference>
<dbReference type="GO" id="GO:0045944">
    <property type="term" value="P:positive regulation of transcription by RNA polymerase II"/>
    <property type="evidence" value="ECO:0007669"/>
    <property type="project" value="TreeGrafter"/>
</dbReference>
<dbReference type="InterPro" id="IPR036236">
    <property type="entry name" value="Znf_C2H2_sf"/>
</dbReference>
<evidence type="ECO:0000256" key="1">
    <source>
        <dbReference type="ARBA" id="ARBA00022723"/>
    </source>
</evidence>
<dbReference type="SMART" id="SM00355">
    <property type="entry name" value="ZnF_C2H2"/>
    <property type="match status" value="12"/>
</dbReference>
<evidence type="ECO:0000256" key="5">
    <source>
        <dbReference type="PROSITE-ProRule" id="PRU00042"/>
    </source>
</evidence>
<evidence type="ECO:0000256" key="2">
    <source>
        <dbReference type="ARBA" id="ARBA00022737"/>
    </source>
</evidence>
<dbReference type="Proteomes" id="UP001329430">
    <property type="component" value="Chromosome 3"/>
</dbReference>
<keyword evidence="3 5" id="KW-0863">Zinc-finger</keyword>
<feature type="domain" description="C2H2-type" evidence="6">
    <location>
        <begin position="401"/>
        <end position="428"/>
    </location>
</feature>
<sequence>MDLEVEFKPEVNNVFDGTIKVEPNKKADIYLETSEVNGYISEFDKVIETKREDELLLHTTYEQLECKSEGSSYLGNFTKSNKEVVYKGNDCQFAAKEKRYLQDHVRRHRAAKLLQCEQCSFMTKYKRTLILHSGLHHNTEILKCDQCSYITNQYEYYQKHIKLHNKPEVLKCDQCIYATMAEHNLKLHMMKHNPSPTKLHMMERNPSPMKHKNSTAKVGKCLRIFKCEQCSFTTRYKKNLSKHSEKHNTSSTLKFEQCSYTTTSMKGCFKLYVSEHDSSLIEYKCTQCSFITDSKHYLSKHSNKHKSKILKCELCPYVTNQKCYLKKHINIHINSKAHKCNQCEYTSLSKYRYKLHVIKHNPCSDALSSVTEYKCNLCSYTTKKGPLLRSHYLKHSFVKPYKCNRCSFATKYKKSLFNHVETHNKPSIYKCEKCNYSTQLEFRLKQHMIRQHALDMEEQIKPFIEFYKCDQLMDEQEKPDVKPNLDSEIVQHNPLGIEFKCIHCGYITKDTNSYRSHVAIHNTSKVLHL</sequence>
<dbReference type="Gene3D" id="3.30.160.60">
    <property type="entry name" value="Classic Zinc Finger"/>
    <property type="match status" value="5"/>
</dbReference>
<evidence type="ECO:0000313" key="8">
    <source>
        <dbReference type="Proteomes" id="UP001329430"/>
    </source>
</evidence>
<keyword evidence="2" id="KW-0677">Repeat</keyword>
<dbReference type="AlphaFoldDB" id="A0AAN7VFU8"/>
<keyword evidence="1" id="KW-0479">Metal-binding</keyword>
<proteinExistence type="predicted"/>
<dbReference type="EMBL" id="JAVRBK010000003">
    <property type="protein sequence ID" value="KAK5647097.1"/>
    <property type="molecule type" value="Genomic_DNA"/>
</dbReference>
<accession>A0AAN7VFU8</accession>
<feature type="domain" description="C2H2-type" evidence="6">
    <location>
        <begin position="310"/>
        <end position="337"/>
    </location>
</feature>
<name>A0AAN7VFU8_9COLE</name>